<evidence type="ECO:0000313" key="4">
    <source>
        <dbReference type="EMBL" id="KAL1590476.1"/>
    </source>
</evidence>
<feature type="compositionally biased region" description="Basic and acidic residues" evidence="2">
    <location>
        <begin position="83"/>
        <end position="95"/>
    </location>
</feature>
<dbReference type="PANTHER" id="PTHR22100:SF13">
    <property type="entry name" value="WINGS APART-LIKE PROTEIN HOMOLOG"/>
    <property type="match status" value="1"/>
</dbReference>
<feature type="region of interest" description="Disordered" evidence="2">
    <location>
        <begin position="561"/>
        <end position="586"/>
    </location>
</feature>
<evidence type="ECO:0000313" key="5">
    <source>
        <dbReference type="Proteomes" id="UP000803884"/>
    </source>
</evidence>
<dbReference type="InterPro" id="IPR022771">
    <property type="entry name" value="WAPL_C"/>
</dbReference>
<name>A0AB34L1T4_9PEZI</name>
<comment type="similarity">
    <text evidence="1">Belongs to the WAPL family.</text>
</comment>
<feature type="compositionally biased region" description="Acidic residues" evidence="2">
    <location>
        <begin position="348"/>
        <end position="357"/>
    </location>
</feature>
<evidence type="ECO:0000259" key="3">
    <source>
        <dbReference type="Pfam" id="PF07814"/>
    </source>
</evidence>
<sequence length="1047" mass="113077">MAFVASTPLPRRKKQQVYGKSSRKAYSPANAGFFEDDESSSGSVARDSQKPPTTLPMRKSKASSPPPVAKLASPTKKPGSLVKPKETPARSKDPFDVPSDEEEGEEVYAQIPLPPKQRIKSRLVDEPKEETEQLAPWEKRAARKGALSSANLVNRNGKKLASENIEEEPDRIQPDSNSPGKADANGQHEADSDHEPRKATKGMTAMEKLAARRRQAQANSQSDADGNGEVVKGYPKRSVSKTSVRETSQSKRRRVTPQPESPSERSATADPASDAVVSGESSGTTEQKDSTDNGDIFDVPMDDDALKPTKPPIKQIASSRLKSRRPGTLRKVTPQKGLSAPSRLQDMLPDEDEDDIPMTDSAPPHDPITPRNIAMANAKRAPSTPPSGRNSASHGQEAGALTPKQTQLWADFFEPAAAPNTNMKKLSISEDKPQRRPNRAAHKMLQRSSSDVPTKRTRVVDRLKASATNTSEEDSSESEDETASDERPSMSLTKPEEVPSNTEAVLAPENLSQPSMSQERQTKPISSGSLITYAKQRSHLADDNLESALMFDTPMDALERPSASARRTGRPGQMTPSTTFDLDDVDEGASGGLRTIHELRAGGRNTRVMGEIEDLMGEIADHAATAKSRRRGALLDLTSKLTDKAFAEQVTGHGFEKTLLSESKVPSDPAADFLLATSLLLVLHSDVPDHRIGSFEEALPCFSRLLADPLDIARVVKERRSNMSKSAQADVVALAEKVRTLESLWGDAHPPASSSRIIALKAIDLAVRKLRKTGNKSDLLSSEAVAMLLPQRGFTDLENDPARACEAQLAISILEALKTLSETSNWPATTISAIASLPTAFAETWPAAPQHTKWLAYRLCANLTNDTSLDLSPFTSPATSAVHHLLADVAHGFQNLYAGSPSIDPALNLDLLVLAIGTLINLTEHQPPARAQAAAPRSLPLLQTLVRTFHSAQQRALDAESVEGTTANVALGYVAILLANVCQDEGPRGVVRGLLPGGKLGVLVEAVEEFVRHHRSVDVQEEGTEEGGFTARLEGVLVRLREGEEEG</sequence>
<evidence type="ECO:0000256" key="1">
    <source>
        <dbReference type="ARBA" id="ARBA00006854"/>
    </source>
</evidence>
<dbReference type="EMBL" id="JAAQHG020000002">
    <property type="protein sequence ID" value="KAL1590476.1"/>
    <property type="molecule type" value="Genomic_DNA"/>
</dbReference>
<dbReference type="RefSeq" id="XP_069233581.1">
    <property type="nucleotide sequence ID" value="XM_069369286.1"/>
</dbReference>
<dbReference type="Gene3D" id="1.25.10.10">
    <property type="entry name" value="Leucine-rich Repeat Variant"/>
    <property type="match status" value="2"/>
</dbReference>
<organism evidence="4 5">
    <name type="scientific">Cladosporium halotolerans</name>
    <dbReference type="NCBI Taxonomy" id="1052096"/>
    <lineage>
        <taxon>Eukaryota</taxon>
        <taxon>Fungi</taxon>
        <taxon>Dikarya</taxon>
        <taxon>Ascomycota</taxon>
        <taxon>Pezizomycotina</taxon>
        <taxon>Dothideomycetes</taxon>
        <taxon>Dothideomycetidae</taxon>
        <taxon>Cladosporiales</taxon>
        <taxon>Cladosporiaceae</taxon>
        <taxon>Cladosporium</taxon>
    </lineage>
</organism>
<dbReference type="PANTHER" id="PTHR22100">
    <property type="entry name" value="WINGS APART-LIKE PROTEIN HOMOLOG"/>
    <property type="match status" value="1"/>
</dbReference>
<accession>A0AB34L1T4</accession>
<comment type="caution">
    <text evidence="4">The sequence shown here is derived from an EMBL/GenBank/DDBJ whole genome shotgun (WGS) entry which is preliminary data.</text>
</comment>
<feature type="compositionally biased region" description="Basic and acidic residues" evidence="2">
    <location>
        <begin position="186"/>
        <end position="198"/>
    </location>
</feature>
<gene>
    <name evidence="4" type="ORF">WHR41_00680</name>
</gene>
<proteinExistence type="inferred from homology"/>
<dbReference type="Proteomes" id="UP000803884">
    <property type="component" value="Unassembled WGS sequence"/>
</dbReference>
<dbReference type="InterPro" id="IPR039874">
    <property type="entry name" value="WAPL"/>
</dbReference>
<reference evidence="4 5" key="1">
    <citation type="journal article" date="2020" name="Microbiol. Resour. Announc.">
        <title>Draft Genome Sequence of a Cladosporium Species Isolated from the Mesophotic Ascidian Didemnum maculosum.</title>
        <authorList>
            <person name="Gioti A."/>
            <person name="Siaperas R."/>
            <person name="Nikolaivits E."/>
            <person name="Le Goff G."/>
            <person name="Ouazzani J."/>
            <person name="Kotoulas G."/>
            <person name="Topakas E."/>
        </authorList>
    </citation>
    <scope>NUCLEOTIDE SEQUENCE [LARGE SCALE GENOMIC DNA]</scope>
    <source>
        <strain evidence="4 5">TM138-S3</strain>
    </source>
</reference>
<dbReference type="AlphaFoldDB" id="A0AB34L1T4"/>
<dbReference type="GeneID" id="96002124"/>
<dbReference type="Pfam" id="PF07814">
    <property type="entry name" value="WAPL"/>
    <property type="match status" value="1"/>
</dbReference>
<feature type="region of interest" description="Disordered" evidence="2">
    <location>
        <begin position="1"/>
        <end position="501"/>
    </location>
</feature>
<evidence type="ECO:0000256" key="2">
    <source>
        <dbReference type="SAM" id="MobiDB-lite"/>
    </source>
</evidence>
<protein>
    <recommendedName>
        <fullName evidence="3">Wings apart-like protein C-terminal domain-containing protein</fullName>
    </recommendedName>
</protein>
<keyword evidence="5" id="KW-1185">Reference proteome</keyword>
<feature type="compositionally biased region" description="Basic residues" evidence="2">
    <location>
        <begin position="435"/>
        <end position="445"/>
    </location>
</feature>
<feature type="compositionally biased region" description="Low complexity" evidence="2">
    <location>
        <begin position="216"/>
        <end position="225"/>
    </location>
</feature>
<dbReference type="InterPro" id="IPR011989">
    <property type="entry name" value="ARM-like"/>
</dbReference>
<feature type="domain" description="Wings apart-like protein C-terminal" evidence="3">
    <location>
        <begin position="594"/>
        <end position="926"/>
    </location>
</feature>
<feature type="compositionally biased region" description="Acidic residues" evidence="2">
    <location>
        <begin position="471"/>
        <end position="483"/>
    </location>
</feature>